<sequence>MSLGLSSVEDDSDGQNDNYVSFDKLVAQYFQQVEPHLLEFPDGRTMIKSAAQSALYQRMFNEAALWPIPPLNYRARVLKNILSILEESISDPEEDEISDDLMECWSTLVTQPKPSALQQAQQLAYVKYTAPVPDADADADGTPSGEHRANRTIITCESRGLILSAGTTGFRTWEAALHLGSFLSTPAGQALVRGKRVIELGAGTGFLSMFCAKYLGVQSMVATDRELGLIQNIRDCMRRNELDPAIFHPSIWEWGTRLSLTQCEPEDEGDAAVSGSGDLAFDVALGADLVSPHMIIQNHFLGFVAADLCLAIYNAQNIHYARNRATNLANGKKIYDVDLVPLLLSTFRDLFENYHLREFIIAATLRNQDTFQTFLKACQMNDFQVECMPYQSPAAEMQTGFFHSTSIPIRTYRITRRG</sequence>
<name>A0A229XRW6_ASPFM</name>
<dbReference type="InterPro" id="IPR019410">
    <property type="entry name" value="Methyltransf_16"/>
</dbReference>
<proteinExistence type="predicted"/>
<dbReference type="GO" id="GO:0008757">
    <property type="term" value="F:S-adenosylmethionine-dependent methyltransferase activity"/>
    <property type="evidence" value="ECO:0007669"/>
    <property type="project" value="UniProtKB-ARBA"/>
</dbReference>
<dbReference type="SUPFAM" id="SSF53335">
    <property type="entry name" value="S-adenosyl-L-methionine-dependent methyltransferases"/>
    <property type="match status" value="2"/>
</dbReference>
<comment type="caution">
    <text evidence="1">The sequence shown here is derived from an EMBL/GenBank/DDBJ whole genome shotgun (WGS) entry which is preliminary data.</text>
</comment>
<dbReference type="Proteomes" id="UP000813423">
    <property type="component" value="Unassembled WGS sequence"/>
</dbReference>
<dbReference type="PANTHER" id="PTHR14614:SF130">
    <property type="entry name" value="PROTEIN-LYSINE N-METHYLTRANSFERASE EEF2KMT"/>
    <property type="match status" value="1"/>
</dbReference>
<dbReference type="GO" id="GO:0005737">
    <property type="term" value="C:cytoplasm"/>
    <property type="evidence" value="ECO:0007669"/>
    <property type="project" value="TreeGrafter"/>
</dbReference>
<evidence type="ECO:0000313" key="2">
    <source>
        <dbReference type="Proteomes" id="UP000813423"/>
    </source>
</evidence>
<evidence type="ECO:0000313" key="1">
    <source>
        <dbReference type="EMBL" id="KAH1899873.1"/>
    </source>
</evidence>
<dbReference type="AlphaFoldDB" id="A0A229XRW6"/>
<organism evidence="1 2">
    <name type="scientific">Aspergillus fumigatus</name>
    <name type="common">Neosartorya fumigata</name>
    <dbReference type="NCBI Taxonomy" id="746128"/>
    <lineage>
        <taxon>Eukaryota</taxon>
        <taxon>Fungi</taxon>
        <taxon>Dikarya</taxon>
        <taxon>Ascomycota</taxon>
        <taxon>Pezizomycotina</taxon>
        <taxon>Eurotiomycetes</taxon>
        <taxon>Eurotiomycetidae</taxon>
        <taxon>Eurotiales</taxon>
        <taxon>Aspergillaceae</taxon>
        <taxon>Aspergillus</taxon>
        <taxon>Aspergillus subgen. Fumigati</taxon>
    </lineage>
</organism>
<dbReference type="Pfam" id="PF10294">
    <property type="entry name" value="Methyltransf_16"/>
    <property type="match status" value="1"/>
</dbReference>
<accession>A0A229XRW6</accession>
<evidence type="ECO:0008006" key="3">
    <source>
        <dbReference type="Google" id="ProtNLM"/>
    </source>
</evidence>
<reference evidence="1" key="1">
    <citation type="submission" date="2021-08" db="EMBL/GenBank/DDBJ databases">
        <title>Global Aspergillus fumigatus from environmental and clinical sources.</title>
        <authorList>
            <person name="Barber A."/>
            <person name="Sae-Ong T."/>
        </authorList>
    </citation>
    <scope>NUCLEOTIDE SEQUENCE</scope>
    <source>
        <strain evidence="1">NRZ-2016-071</strain>
    </source>
</reference>
<protein>
    <recommendedName>
        <fullName evidence="3">Methyltransferase</fullName>
    </recommendedName>
</protein>
<gene>
    <name evidence="1" type="ORF">KXV57_008861</name>
</gene>
<dbReference type="InterPro" id="IPR029063">
    <property type="entry name" value="SAM-dependent_MTases_sf"/>
</dbReference>
<dbReference type="Gene3D" id="3.40.50.150">
    <property type="entry name" value="Vaccinia Virus protein VP39"/>
    <property type="match status" value="2"/>
</dbReference>
<dbReference type="EMBL" id="JAIBSC010000081">
    <property type="protein sequence ID" value="KAH1899873.1"/>
    <property type="molecule type" value="Genomic_DNA"/>
</dbReference>
<dbReference type="PANTHER" id="PTHR14614">
    <property type="entry name" value="HEPATOCELLULAR CARCINOMA-ASSOCIATED ANTIGEN"/>
    <property type="match status" value="1"/>
</dbReference>